<keyword evidence="2" id="KW-1133">Transmembrane helix</keyword>
<dbReference type="KEGG" id="glz:GLAREA_05221"/>
<dbReference type="SUPFAM" id="SSF53448">
    <property type="entry name" value="Nucleotide-diphospho-sugar transferases"/>
    <property type="match status" value="1"/>
</dbReference>
<feature type="region of interest" description="Disordered" evidence="1">
    <location>
        <begin position="114"/>
        <end position="140"/>
    </location>
</feature>
<proteinExistence type="predicted"/>
<dbReference type="InterPro" id="IPR029044">
    <property type="entry name" value="Nucleotide-diphossugar_trans"/>
</dbReference>
<accession>S3EC56</accession>
<keyword evidence="4" id="KW-1185">Reference proteome</keyword>
<feature type="transmembrane region" description="Helical" evidence="2">
    <location>
        <begin position="299"/>
        <end position="320"/>
    </location>
</feature>
<keyword evidence="3" id="KW-0808">Transferase</keyword>
<dbReference type="eggNOG" id="ENOG502QUSG">
    <property type="taxonomic scope" value="Eukaryota"/>
</dbReference>
<feature type="region of interest" description="Disordered" evidence="1">
    <location>
        <begin position="1"/>
        <end position="26"/>
    </location>
</feature>
<gene>
    <name evidence="3" type="ORF">GLAREA_05221</name>
</gene>
<dbReference type="HOGENOM" id="CLU_018252_2_0_1"/>
<evidence type="ECO:0000256" key="2">
    <source>
        <dbReference type="SAM" id="Phobius"/>
    </source>
</evidence>
<name>S3EC56_GLAL2</name>
<dbReference type="OMA" id="CERATMI"/>
<evidence type="ECO:0000313" key="4">
    <source>
        <dbReference type="Proteomes" id="UP000016922"/>
    </source>
</evidence>
<dbReference type="OrthoDB" id="2590398at2759"/>
<feature type="compositionally biased region" description="Polar residues" evidence="1">
    <location>
        <begin position="118"/>
        <end position="133"/>
    </location>
</feature>
<keyword evidence="2" id="KW-0812">Transmembrane</keyword>
<dbReference type="AlphaFoldDB" id="S3EC56"/>
<dbReference type="STRING" id="1116229.S3EC56"/>
<dbReference type="GO" id="GO:0016740">
    <property type="term" value="F:transferase activity"/>
    <property type="evidence" value="ECO:0007669"/>
    <property type="project" value="UniProtKB-KW"/>
</dbReference>
<dbReference type="GeneID" id="19464275"/>
<feature type="transmembrane region" description="Helical" evidence="2">
    <location>
        <begin position="255"/>
        <end position="279"/>
    </location>
</feature>
<reference evidence="3 4" key="1">
    <citation type="journal article" date="2013" name="BMC Genomics">
        <title>Genomics-driven discovery of the pneumocandin biosynthetic gene cluster in the fungus Glarea lozoyensis.</title>
        <authorList>
            <person name="Chen L."/>
            <person name="Yue Q."/>
            <person name="Zhang X."/>
            <person name="Xiang M."/>
            <person name="Wang C."/>
            <person name="Li S."/>
            <person name="Che Y."/>
            <person name="Ortiz-Lopez F.J."/>
            <person name="Bills G.F."/>
            <person name="Liu X."/>
            <person name="An Z."/>
        </authorList>
    </citation>
    <scope>NUCLEOTIDE SEQUENCE [LARGE SCALE GENOMIC DNA]</scope>
    <source>
        <strain evidence="4">ATCC 20868 / MF5171</strain>
    </source>
</reference>
<feature type="transmembrane region" description="Helical" evidence="2">
    <location>
        <begin position="728"/>
        <end position="749"/>
    </location>
</feature>
<keyword evidence="2" id="KW-0472">Membrane</keyword>
<dbReference type="RefSeq" id="XP_008076701.1">
    <property type="nucleotide sequence ID" value="XM_008078510.1"/>
</dbReference>
<evidence type="ECO:0000313" key="3">
    <source>
        <dbReference type="EMBL" id="EPE35883.1"/>
    </source>
</evidence>
<sequence>MAMTSEPSDFQTLSCPSLTNNNNNKSLRQFEPSSTCVYSTYNRTFNLPLSEASPMHKRSSKLYTCGSNTPPNTNDYSSIHWQDNRLKYQDPLPFAEKTNSAKIRKSIISLPIRPPPAQLSSSGSHLHNINNEKPSSLSESPSLISMYKDADRSSPLTIQRLSKEDITHGEKKPALTRAWDSTTTVFDSYAHPYGSNDKSPANTEWSGQQSIHIVEKKRFRRNRCGVRRCWKAIKESLSKQIDPKVFLEMIDVRQIFWPFGIWKYTVLLGVAVIIAGIVLSEHYTKWIEKSMAITRSNMLPILVLVLALEPIMIWIVLLVVRIPRLDPEYSLHCTDAEANSGIFNETKNAASFNESTKSITEKVGIECAVERTGELNVSAKERKPTEGASPDVKDLDHRTALVIPCHNSDRDAMRKVLELAYPHFRPQDVCIVDNGRTKYPPDDFRGWIRTQHPDIVYIWSPIGSKNCAQLVGALACRNYDSIMTVDDDVSIPRNFRAPTDKIDDVTKGVAFPLRAIDASGKSPLFLVAWQDCEYKMSGLSKMAESSLCGVLYPHGAGWFCERDTLIDLISNYHSLDFIAEDVNTGLSMQKMKKRIAMDFRVVLETEVPTTIFGPGLNWWQQRKNSWEMGRHGRLLGFASRLFLSLNGQNTFKGILTQKFVHAYAIATLIVDWVRVPVLVTMAGDSSFWRQALLLTLVSMIPLLVFKYVHTRRRSDLQPRFWGCVTYPVYKWLYAVVSIFGAIRSVIWYFGGHKRAQNVRTMIQNGDERVFWLDPRFLANPGFLADEGGALLAGLTDDANRKCERASEECSNSVGIGKVF</sequence>
<evidence type="ECO:0000256" key="1">
    <source>
        <dbReference type="SAM" id="MobiDB-lite"/>
    </source>
</evidence>
<organism evidence="3 4">
    <name type="scientific">Glarea lozoyensis (strain ATCC 20868 / MF5171)</name>
    <dbReference type="NCBI Taxonomy" id="1116229"/>
    <lineage>
        <taxon>Eukaryota</taxon>
        <taxon>Fungi</taxon>
        <taxon>Dikarya</taxon>
        <taxon>Ascomycota</taxon>
        <taxon>Pezizomycotina</taxon>
        <taxon>Leotiomycetes</taxon>
        <taxon>Helotiales</taxon>
        <taxon>Helotiaceae</taxon>
        <taxon>Glarea</taxon>
    </lineage>
</organism>
<dbReference type="EMBL" id="KE145353">
    <property type="protein sequence ID" value="EPE35883.1"/>
    <property type="molecule type" value="Genomic_DNA"/>
</dbReference>
<protein>
    <submittedName>
        <fullName evidence="3">Nucleotide-diphospho-sugar transferase</fullName>
    </submittedName>
</protein>
<feature type="transmembrane region" description="Helical" evidence="2">
    <location>
        <begin position="691"/>
        <end position="708"/>
    </location>
</feature>
<dbReference type="Proteomes" id="UP000016922">
    <property type="component" value="Unassembled WGS sequence"/>
</dbReference>